<evidence type="ECO:0000313" key="4">
    <source>
        <dbReference type="Proteomes" id="UP001501175"/>
    </source>
</evidence>
<evidence type="ECO:0000256" key="1">
    <source>
        <dbReference type="ARBA" id="ARBA00022723"/>
    </source>
</evidence>
<sequence length="171" mass="18564">MEATPVNPSLGNQFAQVAWVVRDIQAAETFFRNTLGLSAFVRLENQRAEDLNGMYYGQPGDFVFHLSLAYSGDTMLELIQPVSGQSTFQDFLEKHPEGGIQHIAYAVPEADLDKAAAELTSKGFSVIQSMSLPTAKVLFFDTKKDIGVDTELIGVTEAGAAFAQQLKSGNV</sequence>
<dbReference type="Proteomes" id="UP001501175">
    <property type="component" value="Unassembled WGS sequence"/>
</dbReference>
<reference evidence="4" key="1">
    <citation type="journal article" date="2019" name="Int. J. Syst. Evol. Microbiol.">
        <title>The Global Catalogue of Microorganisms (GCM) 10K type strain sequencing project: providing services to taxonomists for standard genome sequencing and annotation.</title>
        <authorList>
            <consortium name="The Broad Institute Genomics Platform"/>
            <consortium name="The Broad Institute Genome Sequencing Center for Infectious Disease"/>
            <person name="Wu L."/>
            <person name="Ma J."/>
        </authorList>
    </citation>
    <scope>NUCLEOTIDE SEQUENCE [LARGE SCALE GENOMIC DNA]</scope>
    <source>
        <strain evidence="4">JCM 17927</strain>
    </source>
</reference>
<name>A0ABP8MU49_9BACT</name>
<dbReference type="Gene3D" id="3.10.180.10">
    <property type="entry name" value="2,3-Dihydroxybiphenyl 1,2-Dioxygenase, domain 1"/>
    <property type="match status" value="1"/>
</dbReference>
<dbReference type="RefSeq" id="WP_345243162.1">
    <property type="nucleotide sequence ID" value="NZ_BAABHD010000024.1"/>
</dbReference>
<comment type="caution">
    <text evidence="3">The sequence shown here is derived from an EMBL/GenBank/DDBJ whole genome shotgun (WGS) entry which is preliminary data.</text>
</comment>
<gene>
    <name evidence="3" type="ORF">GCM10023189_20570</name>
</gene>
<dbReference type="EMBL" id="BAABHD010000024">
    <property type="protein sequence ID" value="GAA4454300.1"/>
    <property type="molecule type" value="Genomic_DNA"/>
</dbReference>
<dbReference type="SUPFAM" id="SSF54593">
    <property type="entry name" value="Glyoxalase/Bleomycin resistance protein/Dihydroxybiphenyl dioxygenase"/>
    <property type="match status" value="1"/>
</dbReference>
<evidence type="ECO:0000313" key="3">
    <source>
        <dbReference type="EMBL" id="GAA4454300.1"/>
    </source>
</evidence>
<protein>
    <recommendedName>
        <fullName evidence="2">VOC domain-containing protein</fullName>
    </recommendedName>
</protein>
<keyword evidence="4" id="KW-1185">Reference proteome</keyword>
<dbReference type="InterPro" id="IPR037523">
    <property type="entry name" value="VOC_core"/>
</dbReference>
<organism evidence="3 4">
    <name type="scientific">Nibrella saemangeumensis</name>
    <dbReference type="NCBI Taxonomy" id="1084526"/>
    <lineage>
        <taxon>Bacteria</taxon>
        <taxon>Pseudomonadati</taxon>
        <taxon>Bacteroidota</taxon>
        <taxon>Cytophagia</taxon>
        <taxon>Cytophagales</taxon>
        <taxon>Spirosomataceae</taxon>
        <taxon>Nibrella</taxon>
    </lineage>
</organism>
<dbReference type="PANTHER" id="PTHR43048:SF3">
    <property type="entry name" value="METHYLMALONYL-COA EPIMERASE, MITOCHONDRIAL"/>
    <property type="match status" value="1"/>
</dbReference>
<accession>A0ABP8MU49</accession>
<dbReference type="PANTHER" id="PTHR43048">
    <property type="entry name" value="METHYLMALONYL-COA EPIMERASE"/>
    <property type="match status" value="1"/>
</dbReference>
<dbReference type="PROSITE" id="PS51819">
    <property type="entry name" value="VOC"/>
    <property type="match status" value="1"/>
</dbReference>
<proteinExistence type="predicted"/>
<feature type="domain" description="VOC" evidence="2">
    <location>
        <begin position="13"/>
        <end position="155"/>
    </location>
</feature>
<dbReference type="Pfam" id="PF13669">
    <property type="entry name" value="Glyoxalase_4"/>
    <property type="match status" value="1"/>
</dbReference>
<dbReference type="InterPro" id="IPR029068">
    <property type="entry name" value="Glyas_Bleomycin-R_OHBP_Dase"/>
</dbReference>
<dbReference type="InterPro" id="IPR051785">
    <property type="entry name" value="MMCE/EMCE_epimerase"/>
</dbReference>
<evidence type="ECO:0000259" key="2">
    <source>
        <dbReference type="PROSITE" id="PS51819"/>
    </source>
</evidence>
<keyword evidence="1" id="KW-0479">Metal-binding</keyword>